<dbReference type="InterPro" id="IPR007312">
    <property type="entry name" value="Phosphoesterase"/>
</dbReference>
<name>A0ABZ0ED68_9BURK</name>
<evidence type="ECO:0000313" key="3">
    <source>
        <dbReference type="Proteomes" id="UP001302652"/>
    </source>
</evidence>
<dbReference type="PANTHER" id="PTHR31956:SF2">
    <property type="entry name" value="NON-SPECIFIC PHOSPHOLIPASE C6"/>
    <property type="match status" value="1"/>
</dbReference>
<dbReference type="PANTHER" id="PTHR31956">
    <property type="entry name" value="NON-SPECIFIC PHOSPHOLIPASE C4-RELATED"/>
    <property type="match status" value="1"/>
</dbReference>
<keyword evidence="1" id="KW-0378">Hydrolase</keyword>
<gene>
    <name evidence="2" type="ORF">RW095_01255</name>
</gene>
<protein>
    <submittedName>
        <fullName evidence="2">Alkaline phosphatase family protein</fullName>
    </submittedName>
</protein>
<evidence type="ECO:0000313" key="2">
    <source>
        <dbReference type="EMBL" id="WOD14177.1"/>
    </source>
</evidence>
<dbReference type="RefSeq" id="WP_317015979.1">
    <property type="nucleotide sequence ID" value="NZ_CP136511.1"/>
</dbReference>
<accession>A0ABZ0ED68</accession>
<reference evidence="2 3" key="1">
    <citation type="submission" date="2023-10" db="EMBL/GenBank/DDBJ databases">
        <title>Surface-active antibiotics is a multifunctional adaptation for post-fire microbes.</title>
        <authorList>
            <person name="Liu M.D."/>
            <person name="Du Y."/>
            <person name="Koupaei S.K."/>
            <person name="Kim N.R."/>
            <person name="Zhang W."/>
            <person name="Traxler M.F."/>
        </authorList>
    </citation>
    <scope>NUCLEOTIDE SEQUENCE [LARGE SCALE GENOMIC DNA]</scope>
    <source>
        <strain evidence="2 3">F3</strain>
    </source>
</reference>
<dbReference type="Pfam" id="PF04185">
    <property type="entry name" value="Phosphoesterase"/>
    <property type="match status" value="1"/>
</dbReference>
<dbReference type="EMBL" id="CP136511">
    <property type="protein sequence ID" value="WOD14177.1"/>
    <property type="molecule type" value="Genomic_DNA"/>
</dbReference>
<dbReference type="InterPro" id="IPR017850">
    <property type="entry name" value="Alkaline_phosphatase_core_sf"/>
</dbReference>
<organism evidence="2 3">
    <name type="scientific">Paraburkholderia kirstenboschensis</name>
    <dbReference type="NCBI Taxonomy" id="1245436"/>
    <lineage>
        <taxon>Bacteria</taxon>
        <taxon>Pseudomonadati</taxon>
        <taxon>Pseudomonadota</taxon>
        <taxon>Betaproteobacteria</taxon>
        <taxon>Burkholderiales</taxon>
        <taxon>Burkholderiaceae</taxon>
        <taxon>Paraburkholderia</taxon>
    </lineage>
</organism>
<sequence>MPDAFCAFTRDQLPVLDFLASQFGVCDNWFASMPGLTWPNRFFAVAGTSSGLDHSPSDAQVVGAIFSNAPLFTFPNGTVFSKLQASDCLSCRATLRKRGASMGCKTSLTGLSGWIRSSLGSPATH</sequence>
<dbReference type="Proteomes" id="UP001302652">
    <property type="component" value="Chromosome 3"/>
</dbReference>
<evidence type="ECO:0000256" key="1">
    <source>
        <dbReference type="ARBA" id="ARBA00022801"/>
    </source>
</evidence>
<keyword evidence="3" id="KW-1185">Reference proteome</keyword>
<proteinExistence type="predicted"/>
<dbReference type="Gene3D" id="3.40.720.10">
    <property type="entry name" value="Alkaline Phosphatase, subunit A"/>
    <property type="match status" value="1"/>
</dbReference>